<dbReference type="PANTHER" id="PTHR48081:SF8">
    <property type="entry name" value="ALPHA_BETA HYDROLASE FOLD-3 DOMAIN-CONTAINING PROTEIN-RELATED"/>
    <property type="match status" value="1"/>
</dbReference>
<dbReference type="GO" id="GO:0016787">
    <property type="term" value="F:hydrolase activity"/>
    <property type="evidence" value="ECO:0007669"/>
    <property type="project" value="UniProtKB-KW"/>
</dbReference>
<keyword evidence="1 4" id="KW-0378">Hydrolase</keyword>
<organism evidence="4 5">
    <name type="scientific">Pseudomonas cavernae</name>
    <dbReference type="NCBI Taxonomy" id="2320867"/>
    <lineage>
        <taxon>Bacteria</taxon>
        <taxon>Pseudomonadati</taxon>
        <taxon>Pseudomonadota</taxon>
        <taxon>Gammaproteobacteria</taxon>
        <taxon>Pseudomonadales</taxon>
        <taxon>Pseudomonadaceae</taxon>
        <taxon>Pseudomonas</taxon>
    </lineage>
</organism>
<feature type="region of interest" description="Disordered" evidence="2">
    <location>
        <begin position="1"/>
        <end position="22"/>
    </location>
</feature>
<evidence type="ECO:0000256" key="2">
    <source>
        <dbReference type="SAM" id="MobiDB-lite"/>
    </source>
</evidence>
<name>A0A385YZS7_9PSED</name>
<keyword evidence="5" id="KW-1185">Reference proteome</keyword>
<dbReference type="OrthoDB" id="9806180at2"/>
<dbReference type="InterPro" id="IPR029058">
    <property type="entry name" value="AB_hydrolase_fold"/>
</dbReference>
<evidence type="ECO:0000256" key="1">
    <source>
        <dbReference type="ARBA" id="ARBA00022801"/>
    </source>
</evidence>
<dbReference type="Proteomes" id="UP000265560">
    <property type="component" value="Chromosome"/>
</dbReference>
<dbReference type="Pfam" id="PF07859">
    <property type="entry name" value="Abhydrolase_3"/>
    <property type="match status" value="1"/>
</dbReference>
<feature type="domain" description="Alpha/beta hydrolase fold-3" evidence="3">
    <location>
        <begin position="111"/>
        <end position="318"/>
    </location>
</feature>
<reference evidence="5" key="1">
    <citation type="submission" date="2018-09" db="EMBL/GenBank/DDBJ databases">
        <authorList>
            <person name="Zhu H."/>
        </authorList>
    </citation>
    <scope>NUCLEOTIDE SEQUENCE [LARGE SCALE GENOMIC DNA]</scope>
    <source>
        <strain evidence="5">K2W31S-8</strain>
    </source>
</reference>
<dbReference type="SUPFAM" id="SSF53474">
    <property type="entry name" value="alpha/beta-Hydrolases"/>
    <property type="match status" value="1"/>
</dbReference>
<dbReference type="PANTHER" id="PTHR48081">
    <property type="entry name" value="AB HYDROLASE SUPERFAMILY PROTEIN C4A8.06C"/>
    <property type="match status" value="1"/>
</dbReference>
<dbReference type="InterPro" id="IPR050300">
    <property type="entry name" value="GDXG_lipolytic_enzyme"/>
</dbReference>
<gene>
    <name evidence="4" type="ORF">D3880_08505</name>
</gene>
<dbReference type="Gene3D" id="3.40.50.1820">
    <property type="entry name" value="alpha/beta hydrolase"/>
    <property type="match status" value="1"/>
</dbReference>
<dbReference type="KEGG" id="pcav:D3880_08505"/>
<dbReference type="RefSeq" id="WP_119893036.1">
    <property type="nucleotide sequence ID" value="NZ_CP032419.1"/>
</dbReference>
<dbReference type="EMBL" id="CP032419">
    <property type="protein sequence ID" value="AYC32415.1"/>
    <property type="molecule type" value="Genomic_DNA"/>
</dbReference>
<evidence type="ECO:0000259" key="3">
    <source>
        <dbReference type="Pfam" id="PF07859"/>
    </source>
</evidence>
<evidence type="ECO:0000313" key="5">
    <source>
        <dbReference type="Proteomes" id="UP000265560"/>
    </source>
</evidence>
<protein>
    <submittedName>
        <fullName evidence="4">Alpha/beta hydrolase</fullName>
    </submittedName>
</protein>
<dbReference type="AlphaFoldDB" id="A0A385YZS7"/>
<sequence>MKAHASQPEPSASPLDMPLSSEGMPRLRRATALDRDARNLLRLVNLATRLRPVENYSLSQSRRLWRLCALALGRQVPVAAVSEVEIEGPAGPITLRVFKPRQSEQLLPAFVWCHGGGFIVGDLDTGESICRNITAAADCISVAVRYRLAPEHDLNAGREDFLAALKWIAQNGAELGIDSSRLAIGGDSAGGNICAAVAQEWVRSKGPKLALQVLAYPATDLVQEFPSLAENAEGYFISDHLLGLIREVTASATESLDPTDPWLSPRRNPVLDDLPPALVISAGFDPIRDDGLDYANRLRAAKVQVELLHYPGEFHGFLNFDAVIGAGRDALHRTGTALARAFAGEPAADRTLEISDQSSRTSFGEIGTTLLATLTASHGWRDALLRQLSPRLVSASHWMLRPWLAPSSAMRQGLTNRFEKLVAEQTYPTNP</sequence>
<evidence type="ECO:0000313" key="4">
    <source>
        <dbReference type="EMBL" id="AYC32415.1"/>
    </source>
</evidence>
<accession>A0A385YZS7</accession>
<proteinExistence type="predicted"/>
<dbReference type="InterPro" id="IPR013094">
    <property type="entry name" value="AB_hydrolase_3"/>
</dbReference>